<dbReference type="KEGG" id="dme:Dmel_CG7031"/>
<evidence type="ECO:0000256" key="1">
    <source>
        <dbReference type="SAM" id="MobiDB-lite"/>
    </source>
</evidence>
<dbReference type="AlphaFoldDB" id="Q9VCT7"/>
<reference evidence="3 7" key="1">
    <citation type="journal article" date="2000" name="Science">
        <title>The genome sequence of Drosophila melanogaster.</title>
        <authorList>
            <person name="Adams M.D."/>
            <person name="Celniker S.E."/>
            <person name="Holt R.A."/>
            <person name="Evans C.A."/>
            <person name="Gocayne J.D."/>
            <person name="Amanatides P.G."/>
            <person name="Scherer S.E."/>
            <person name="Li P.W."/>
            <person name="Hoskins R.A."/>
            <person name="Galle R.F."/>
            <person name="George R.A."/>
            <person name="Lewis S.E."/>
            <person name="Richards S."/>
            <person name="Ashburner M."/>
            <person name="Henderson S.N."/>
            <person name="Sutton G.G."/>
            <person name="Wortman J.R."/>
            <person name="Yandell M.D."/>
            <person name="Zhang Q."/>
            <person name="Chen L.X."/>
            <person name="Brandon R.C."/>
            <person name="Rogers Y.H."/>
            <person name="Blazej R.G."/>
            <person name="Champe M."/>
            <person name="Pfeiffer B.D."/>
            <person name="Wan K.H."/>
            <person name="Doyle C."/>
            <person name="Baxter E.G."/>
            <person name="Helt G."/>
            <person name="Nelson C.R."/>
            <person name="Gabor G.L."/>
            <person name="Abril J.F."/>
            <person name="Agbayani A."/>
            <person name="An H.J."/>
            <person name="Andrews-Pfannkoch C."/>
            <person name="Baldwin D."/>
            <person name="Ballew R.M."/>
            <person name="Basu A."/>
            <person name="Baxendale J."/>
            <person name="Bayraktaroglu L."/>
            <person name="Beasley E.M."/>
            <person name="Beeson K.Y."/>
            <person name="Benos P.V."/>
            <person name="Berman B.P."/>
            <person name="Bhandari D."/>
            <person name="Bolshakov S."/>
            <person name="Borkova D."/>
            <person name="Botchan M.R."/>
            <person name="Bouck J."/>
            <person name="Brokstein P."/>
            <person name="Brottier P."/>
            <person name="Burtis K.C."/>
            <person name="Busam D.A."/>
            <person name="Butler H."/>
            <person name="Cadieu E."/>
            <person name="Center A."/>
            <person name="Chandra I."/>
            <person name="Cherry J.M."/>
            <person name="Cawley S."/>
            <person name="Dahlke C."/>
            <person name="Davenport L.B."/>
            <person name="Davies P."/>
            <person name="de Pablos B."/>
            <person name="Delcher A."/>
            <person name="Deng Z."/>
            <person name="Mays A.D."/>
            <person name="Dew I."/>
            <person name="Dietz S.M."/>
            <person name="Dodson K."/>
            <person name="Doup L.E."/>
            <person name="Downes M."/>
            <person name="Dugan-Rocha S."/>
            <person name="Dunkov B.C."/>
            <person name="Dunn P."/>
            <person name="Durbin K.J."/>
            <person name="Evangelista C.C."/>
            <person name="Ferraz C."/>
            <person name="Ferriera S."/>
            <person name="Fleischmann W."/>
            <person name="Fosler C."/>
            <person name="Gabrielian A.E."/>
            <person name="Garg N.S."/>
            <person name="Gelbart W.M."/>
            <person name="Glasser K."/>
            <person name="Glodek A."/>
            <person name="Gong F."/>
            <person name="Gorrell J.H."/>
            <person name="Gu Z."/>
            <person name="Guan P."/>
            <person name="Harris M."/>
            <person name="Harris N.L."/>
            <person name="Harvey D."/>
            <person name="Heiman T.J."/>
            <person name="Hernandez J.R."/>
            <person name="Houck J."/>
            <person name="Hostin D."/>
            <person name="Houston K.A."/>
            <person name="Howland T.J."/>
            <person name="Wei M.H."/>
            <person name="Ibegwam C."/>
            <person name="Jalali M."/>
            <person name="Kalush F."/>
            <person name="Karpen G.H."/>
            <person name="Ke Z."/>
            <person name="Kennison J.A."/>
            <person name="Ketchum K.A."/>
            <person name="Kimmel B.E."/>
            <person name="Kodira C.D."/>
            <person name="Kraft C."/>
            <person name="Kravitz S."/>
            <person name="Kulp D."/>
            <person name="Lai Z."/>
            <person name="Lasko P."/>
            <person name="Lei Y."/>
            <person name="Levitsky A.A."/>
            <person name="Li J."/>
            <person name="Li Z."/>
            <person name="Liang Y."/>
            <person name="Lin X."/>
            <person name="Liu X."/>
            <person name="Mattei B."/>
            <person name="McIntosh T.C."/>
            <person name="McLeod M.P."/>
            <person name="McPherson D."/>
            <person name="Merkulov G."/>
            <person name="Milshina N.V."/>
            <person name="Mobarry C."/>
            <person name="Morris J."/>
            <person name="Moshrefi A."/>
            <person name="Mount S.M."/>
            <person name="Moy M."/>
            <person name="Murphy B."/>
            <person name="Murphy L."/>
            <person name="Muzny D.M."/>
            <person name="Nelson D.L."/>
            <person name="Nelson D.R."/>
            <person name="Nelson K.A."/>
            <person name="Nixon K."/>
            <person name="Nusskern D.R."/>
            <person name="Pacleb J.M."/>
            <person name="Palazzolo M."/>
            <person name="Pittman G.S."/>
            <person name="Pan S."/>
            <person name="Pollard J."/>
            <person name="Puri V."/>
            <person name="Reese M.G."/>
            <person name="Reinert K."/>
            <person name="Remington K."/>
            <person name="Saunders R.D."/>
            <person name="Scheeler F."/>
            <person name="Shen H."/>
            <person name="Shue B.C."/>
            <person name="Siden-Kiamos I."/>
            <person name="Simpson M."/>
            <person name="Skupski M.P."/>
            <person name="Smith T."/>
            <person name="Spier E."/>
            <person name="Spradling A.C."/>
            <person name="Stapleton M."/>
            <person name="Strong R."/>
            <person name="Sun E."/>
            <person name="Svirskas R."/>
            <person name="Tector C."/>
            <person name="Turner R."/>
            <person name="Venter E."/>
            <person name="Wang A.H."/>
            <person name="Wang X."/>
            <person name="Wang Z.Y."/>
            <person name="Wassarman D.A."/>
            <person name="Weinstock G.M."/>
            <person name="Weissenbach J."/>
            <person name="Williams S.M."/>
            <person name="WoodageT"/>
            <person name="Worley K.C."/>
            <person name="Wu D."/>
            <person name="Yang S."/>
            <person name="Yao Q.A."/>
            <person name="Ye J."/>
            <person name="Yeh R.F."/>
            <person name="Zaveri J.S."/>
            <person name="Zhan M."/>
            <person name="Zhang G."/>
            <person name="Zhao Q."/>
            <person name="Zheng L."/>
            <person name="Zheng X.H."/>
            <person name="Zhong F.N."/>
            <person name="Zhong W."/>
            <person name="Zhou X."/>
            <person name="Zhu S."/>
            <person name="Zhu X."/>
            <person name="Smith H.O."/>
            <person name="Gibbs R.A."/>
            <person name="Myers E.W."/>
            <person name="Rubin G.M."/>
            <person name="Venter J.C."/>
        </authorList>
    </citation>
    <scope>NUCLEOTIDE SEQUENCE [LARGE SCALE GENOMIC DNA]</scope>
    <source>
        <strain evidence="7">Berkeley</strain>
    </source>
</reference>
<dbReference type="HOGENOM" id="CLU_588330_0_0_1"/>
<proteinExistence type="evidence at transcript level"/>
<dbReference type="STRING" id="7227.FBpp0308282"/>
<reference evidence="7" key="2">
    <citation type="journal article" date="2002" name="Genome Biol.">
        <title>Finishing a whole-genome shotgun: release 3 of the Drosophila melanogaster euchromatic genome sequence.</title>
        <authorList>
            <person name="Celniker S.E."/>
            <person name="Wheeler D.A."/>
            <person name="Kronmiller B."/>
            <person name="Carlson J.W."/>
            <person name="Halpern A."/>
            <person name="Patel S."/>
            <person name="Adams M."/>
            <person name="Champe M."/>
            <person name="Dugan S.P."/>
            <person name="Frise E."/>
            <person name="Hodgson A."/>
            <person name="George R.A."/>
            <person name="Hoskins R.A."/>
            <person name="Laverty T."/>
            <person name="Muzny D.M."/>
            <person name="Nelson C.R."/>
            <person name="Pacleb J.M."/>
            <person name="Park S."/>
            <person name="Pfeiffer B.D."/>
            <person name="Richards S."/>
            <person name="Sodergren E.J."/>
            <person name="Svirskas R."/>
            <person name="Tabor P.E."/>
            <person name="Wan K."/>
            <person name="Stapleton M."/>
            <person name="Sutton G.G."/>
            <person name="Venter C."/>
            <person name="Weinstock G."/>
            <person name="Scherer S.E."/>
            <person name="Myers E.W."/>
            <person name="Gibbs R.A."/>
            <person name="Rubin G.M."/>
        </authorList>
    </citation>
    <scope>NUCLEOTIDE SEQUENCE [LARGE SCALE GENOMIC DNA]</scope>
    <source>
        <strain evidence="7">Berkeley</strain>
    </source>
</reference>
<dbReference type="AGR" id="FB:FBgn0039027"/>
<name>Q9VCT7_DROME</name>
<dbReference type="BioGRID-ORCS" id="42704">
    <property type="hits" value="0 hits in 1 CRISPR screen"/>
</dbReference>
<reference evidence="3 7" key="9">
    <citation type="journal article" date="2007" name="Science">
        <title>The Release 5.1 annotation of Drosophila melanogaster heterochromatin.</title>
        <authorList>
            <person name="Smith C.D."/>
            <person name="Shu S."/>
            <person name="Mungall C.J."/>
            <person name="Karpen G.H."/>
        </authorList>
    </citation>
    <scope>NUCLEOTIDE SEQUENCE [LARGE SCALE GENOMIC DNA]</scope>
    <source>
        <strain evidence="7">Berkeley</strain>
    </source>
</reference>
<dbReference type="RefSeq" id="NP_001287474.1">
    <property type="nucleotide sequence ID" value="NM_001300545.1"/>
</dbReference>
<protein>
    <submittedName>
        <fullName evidence="4">LP03545p</fullName>
    </submittedName>
    <submittedName>
        <fullName evidence="3">Uncharacterized protein, isoform A</fullName>
    </submittedName>
    <submittedName>
        <fullName evidence="5">Uncharacterized protein, isoform B</fullName>
    </submittedName>
</protein>
<dbReference type="FunCoup" id="Q9VCT7">
    <property type="interactions" value="1"/>
</dbReference>
<feature type="compositionally biased region" description="Basic and acidic residues" evidence="1">
    <location>
        <begin position="293"/>
        <end position="307"/>
    </location>
</feature>
<feature type="compositionally biased region" description="Low complexity" evidence="1">
    <location>
        <begin position="310"/>
        <end position="326"/>
    </location>
</feature>
<dbReference type="VEuPathDB" id="VectorBase:FBgn0039027"/>
<evidence type="ECO:0000313" key="7">
    <source>
        <dbReference type="Proteomes" id="UP000000803"/>
    </source>
</evidence>
<reference evidence="3" key="11">
    <citation type="journal article" date="2015" name="G3 (Bethesda)">
        <title>Gene Model Annotations for Drosophila melanogaster: Impact of High-Throughput Data.</title>
        <authorList>
            <consortium name="FlyBase Consortium"/>
            <person name="Matthews B.B."/>
            <person name="Dos Santos G."/>
            <person name="Crosby M.A."/>
            <person name="Emmert D.B."/>
            <person name="St Pierre S.E."/>
            <person name="Gramates L.S."/>
            <person name="Zhou P."/>
            <person name="Schroeder A.J."/>
            <person name="Falls K."/>
            <person name="Strelets V."/>
            <person name="Russo S.M."/>
            <person name="Gelbart W.M."/>
            <person name="null"/>
        </authorList>
    </citation>
    <scope>NUCLEOTIDE SEQUENCE</scope>
</reference>
<reference evidence="3 7" key="10">
    <citation type="journal article" date="2007" name="Science">
        <title>Sequence finishing and mapping of Drosophila melanogaster heterochromatin.</title>
        <authorList>
            <person name="Hoskins R.A."/>
            <person name="Carlson J.W."/>
            <person name="Kennedy C."/>
            <person name="Acevedo D."/>
            <person name="Evans-Holm M."/>
            <person name="Frise E."/>
            <person name="Wan K.H."/>
            <person name="Park S."/>
            <person name="Mendez-Lago M."/>
            <person name="Rossi F."/>
            <person name="Villasante A."/>
            <person name="Dimitri P."/>
            <person name="Karpen G.H."/>
            <person name="Celniker S.E."/>
        </authorList>
    </citation>
    <scope>NUCLEOTIDE SEQUENCE [LARGE SCALE GENOMIC DNA]</scope>
    <source>
        <strain evidence="7">Berkeley</strain>
    </source>
</reference>
<feature type="region of interest" description="Disordered" evidence="1">
    <location>
        <begin position="159"/>
        <end position="224"/>
    </location>
</feature>
<dbReference type="Proteomes" id="UP000000803">
    <property type="component" value="Chromosome 3R"/>
</dbReference>
<evidence type="ECO:0000256" key="2">
    <source>
        <dbReference type="SAM" id="SignalP"/>
    </source>
</evidence>
<reference evidence="4" key="6">
    <citation type="submission" date="2002-06" db="EMBL/GenBank/DDBJ databases">
        <authorList>
            <person name="Stapleton M."/>
            <person name="Brokstein P."/>
            <person name="Hong L."/>
            <person name="Agbayani A."/>
            <person name="Carlson J."/>
            <person name="Champe M."/>
            <person name="Chavez C."/>
            <person name="Dorsett V."/>
            <person name="Dresnek D."/>
            <person name="Farfan D."/>
            <person name="Frise E."/>
            <person name="George R."/>
            <person name="Gonzalez M."/>
            <person name="Guarin H."/>
            <person name="Kronmiller B."/>
            <person name="Li P."/>
            <person name="Liao G."/>
            <person name="Miranda A."/>
            <person name="Mungall C.J."/>
            <person name="Nunoo J."/>
            <person name="Pacleb J."/>
            <person name="Paragas V."/>
            <person name="Park S."/>
            <person name="Patel S."/>
            <person name="Phouanenavong S."/>
            <person name="Wan K."/>
            <person name="Yu C."/>
            <person name="Lewis S.E."/>
            <person name="Rubin G.M."/>
            <person name="Celniker S."/>
        </authorList>
    </citation>
    <scope>NUCLEOTIDE SEQUENCE</scope>
    <source>
        <strain evidence="4">Berkeley</strain>
    </source>
</reference>
<organism evidence="3 7">
    <name type="scientific">Drosophila melanogaster</name>
    <name type="common">Fruit fly</name>
    <dbReference type="NCBI Taxonomy" id="7227"/>
    <lineage>
        <taxon>Eukaryota</taxon>
        <taxon>Metazoa</taxon>
        <taxon>Ecdysozoa</taxon>
        <taxon>Arthropoda</taxon>
        <taxon>Hexapoda</taxon>
        <taxon>Insecta</taxon>
        <taxon>Pterygota</taxon>
        <taxon>Neoptera</taxon>
        <taxon>Endopterygota</taxon>
        <taxon>Diptera</taxon>
        <taxon>Brachycera</taxon>
        <taxon>Muscomorpha</taxon>
        <taxon>Ephydroidea</taxon>
        <taxon>Drosophilidae</taxon>
        <taxon>Drosophila</taxon>
        <taxon>Sophophora</taxon>
    </lineage>
</organism>
<dbReference type="OrthoDB" id="371494at2759"/>
<reference evidence="3" key="8">
    <citation type="submission" date="2006-08" db="EMBL/GenBank/DDBJ databases">
        <authorList>
            <person name="Celniker S."/>
            <person name="Carlson J."/>
            <person name="Wan K."/>
            <person name="Frise E."/>
            <person name="Hoskins R."/>
            <person name="Park S."/>
            <person name="Svirskas R."/>
            <person name="Rubin G."/>
        </authorList>
    </citation>
    <scope>NUCLEOTIDE SEQUENCE</scope>
</reference>
<keyword evidence="7" id="KW-1185">Reference proteome</keyword>
<dbReference type="GeneID" id="42704"/>
<dbReference type="RefSeq" id="NP_651101.1">
    <property type="nucleotide sequence ID" value="NM_142844.1"/>
</dbReference>
<sequence length="475" mass="52238">MANVNLQMPLIAAATTILTIVSGATASTTSSTETAKNQPLYHNMGSLFENRWLPMDQPMQHHPNHRYGSSKIPRANAGERRAFSSGHSSGSRQGLAHMLNGLTNLSGLGHISNGYGSVAPTHTEALALGSTKQEIPIYEDHNEDATAVAAVAAAGAHDFGSGNEQSGGGLENNQEHSPIYNYPGAAHNGGFLPAYGSAGSGHEQDYAQWSSSAPEEQQPEQQAAHPYAYDKISMGNFLPPYMQDSGYDDQQGQLYHQQLQHQQQQQQQQHLQQLQQQQQQLYHQQQQQQQQRQEQEQHSSYFGHHEPSISGSAASSASSASSGSGADDFEEHPDAGQEQSSNYLSEASGHGQGHTHHSHHVDIINYVPVKHVKKQHVPVEKEVKIPISHAVIIPVRKPVPIHIPITKNVHVPVEKELKVPVERLIPVPVEKHIPVPVEKHVPYHVVKYVPIKVPKPFPVKVPVFKTVLHKVKSWW</sequence>
<dbReference type="DNASU" id="42704"/>
<dbReference type="PANTHER" id="PTHR47771:SF6">
    <property type="entry name" value="LP03545P"/>
    <property type="match status" value="1"/>
</dbReference>
<reference evidence="3 7" key="7">
    <citation type="journal article" date="2005" name="PLoS Comput. Biol.">
        <title>Combined evidence annotation of transposable elements in genome sequences.</title>
        <authorList>
            <person name="Quesneville H."/>
            <person name="Bergman C.M."/>
            <person name="Andrieu O."/>
            <person name="Autard D."/>
            <person name="Nouaud D."/>
            <person name="Ashburner M."/>
            <person name="Anxolabehere D."/>
        </authorList>
    </citation>
    <scope>NUCLEOTIDE SEQUENCE [LARGE SCALE GENOMIC DNA]</scope>
    <source>
        <strain evidence="7">Berkeley</strain>
    </source>
</reference>
<evidence type="ECO:0000313" key="3">
    <source>
        <dbReference type="EMBL" id="AAF56068.1"/>
    </source>
</evidence>
<reference evidence="3" key="15">
    <citation type="submission" date="2024-06" db="EMBL/GenBank/DDBJ databases">
        <title>Drosophila melanogaster release 4 sequence.</title>
        <authorList>
            <consortium name="Berkeley Drosophila Genome Project"/>
            <person name="Celniker S."/>
            <person name="Carlson J."/>
            <person name="Wan K."/>
            <person name="Pfeiffer B."/>
            <person name="Frise E."/>
            <person name="George R."/>
            <person name="Hoskins R."/>
            <person name="Stapleton M."/>
            <person name="Pacleb J."/>
            <person name="Park S."/>
            <person name="Svirskas R."/>
            <person name="Smith E."/>
            <person name="Yu C."/>
            <person name="Rubin G."/>
        </authorList>
    </citation>
    <scope>NUCLEOTIDE SEQUENCE</scope>
</reference>
<reference evidence="3 7" key="5">
    <citation type="journal article" date="2002" name="Genome Biol.">
        <title>Heterochromatic sequences in a Drosophila whole-genome shotgun assembly.</title>
        <authorList>
            <person name="Hoskins R.A."/>
            <person name="Smith C.D."/>
            <person name="Carlson J.W."/>
            <person name="Carvalho A.B."/>
            <person name="Halpern A."/>
            <person name="Kaminker J.S."/>
            <person name="Kennedy C."/>
            <person name="Mungall C.J."/>
            <person name="Sullivan B.A."/>
            <person name="Sutton G.G."/>
            <person name="Yasuhara J.C."/>
            <person name="Wakimoto B.T."/>
            <person name="Myers E.W."/>
            <person name="Celniker S.E."/>
            <person name="Rubin G.M."/>
            <person name="Karpen G.H."/>
        </authorList>
    </citation>
    <scope>NUCLEOTIDE SEQUENCE [LARGE SCALE GENOMIC DNA]</scope>
    <source>
        <strain evidence="7">Berkeley</strain>
    </source>
</reference>
<reference evidence="7" key="4">
    <citation type="journal article" date="2002" name="Genome Biol.">
        <title>The transposable elements of the Drosophila melanogaster euchromatin: a genomics perspective.</title>
        <authorList>
            <person name="Kaminker J.S."/>
            <person name="Bergman C.M."/>
            <person name="Kronmiller B."/>
            <person name="Carlson J."/>
            <person name="Svirskas R."/>
            <person name="Patel S."/>
            <person name="Frise E."/>
            <person name="Wheeler D.A."/>
            <person name="Lewis S.E."/>
            <person name="Rubin G.M."/>
            <person name="Ashburner M."/>
            <person name="Celniker S.E."/>
        </authorList>
    </citation>
    <scope>NUCLEOTIDE SEQUENCE [LARGE SCALE GENOMIC DNA]</scope>
    <source>
        <strain evidence="7">Berkeley</strain>
    </source>
</reference>
<dbReference type="PANTHER" id="PTHR47771">
    <property type="entry name" value="LD27203P-RELATED"/>
    <property type="match status" value="1"/>
</dbReference>
<evidence type="ECO:0000313" key="5">
    <source>
        <dbReference type="EMBL" id="AHN57473.1"/>
    </source>
</evidence>
<dbReference type="EMBL" id="AE014297">
    <property type="protein sequence ID" value="AAF56068.1"/>
    <property type="molecule type" value="Genomic_DNA"/>
</dbReference>
<keyword evidence="2" id="KW-0732">Signal</keyword>
<dbReference type="eggNOG" id="ENOG502S2EH">
    <property type="taxonomic scope" value="Eukaryota"/>
</dbReference>
<reference evidence="7" key="3">
    <citation type="journal article" date="2002" name="Genome Biol.">
        <title>Annotation of the Drosophila melanogaster euchromatic genome: a systematic review.</title>
        <authorList>
            <person name="Misra S."/>
            <person name="Crosby M.A."/>
            <person name="Mungall C.J."/>
            <person name="Matthews B.B."/>
            <person name="Campbell K.S."/>
            <person name="Hradecky P."/>
            <person name="Huang Y."/>
            <person name="Kaminker J.S."/>
            <person name="Millburn G.H."/>
            <person name="Prochnik S.E."/>
            <person name="Smith C.D."/>
            <person name="Tupy J.L."/>
            <person name="Whitfied E.J."/>
            <person name="Bayraktaroglu L."/>
            <person name="Berman B.P."/>
            <person name="Bettencourt B.R."/>
            <person name="Celniker S.E."/>
            <person name="de Grey A.D."/>
            <person name="Drysdale R.A."/>
            <person name="Harris N.L."/>
            <person name="Richter J."/>
            <person name="Russo S."/>
            <person name="Schroeder A.J."/>
            <person name="Shu S.Q."/>
            <person name="Stapleton M."/>
            <person name="Yamada C."/>
            <person name="Ashburner M."/>
            <person name="Gelbart W.M."/>
            <person name="Rubin G.M."/>
            <person name="Lewis S.E."/>
        </authorList>
    </citation>
    <scope>GENOME REANNOTATION</scope>
    <source>
        <strain evidence="7">Berkeley</strain>
    </source>
</reference>
<dbReference type="OMA" id="HYAYDKM"/>
<accession>Q9VCT7</accession>
<dbReference type="ExpressionAtlas" id="Q9VCT7">
    <property type="expression patterns" value="baseline and differential"/>
</dbReference>
<reference evidence="3" key="14">
    <citation type="submission" date="2023-12" db="EMBL/GenBank/DDBJ databases">
        <authorList>
            <consortium name="FlyBase"/>
        </authorList>
    </citation>
    <scope>NUCLEOTIDE SEQUENCE</scope>
</reference>
<dbReference type="Bgee" id="FBgn0039027">
    <property type="expression patterns" value="Expressed in ectoderm-derived structure and 5 other cell types or tissues"/>
</dbReference>
<feature type="signal peptide" evidence="2">
    <location>
        <begin position="1"/>
        <end position="26"/>
    </location>
</feature>
<feature type="chain" id="PRO_5015100100" evidence="2">
    <location>
        <begin position="27"/>
        <end position="475"/>
    </location>
</feature>
<dbReference type="EMBL" id="AE014297">
    <property type="protein sequence ID" value="AHN57473.1"/>
    <property type="molecule type" value="Genomic_DNA"/>
</dbReference>
<gene>
    <name evidence="3" type="primary">Dmel\CG7031</name>
    <name evidence="3 6" type="ORF">CG7031</name>
    <name evidence="3" type="ORF">Dmel_CG7031</name>
</gene>
<dbReference type="FlyBase" id="FBgn0039027">
    <property type="gene designation" value="CG7031"/>
</dbReference>
<dbReference type="EMBL" id="AY118345">
    <property type="protein sequence ID" value="AAM48374.1"/>
    <property type="molecule type" value="mRNA"/>
</dbReference>
<evidence type="ECO:0000313" key="6">
    <source>
        <dbReference type="FlyBase" id="FBgn0039027"/>
    </source>
</evidence>
<dbReference type="PaxDb" id="7227-FBpp0083706"/>
<feature type="compositionally biased region" description="Low complexity" evidence="1">
    <location>
        <begin position="207"/>
        <end position="224"/>
    </location>
</feature>
<dbReference type="UCSC" id="CG7031-RA">
    <property type="organism name" value="d. melanogaster"/>
</dbReference>
<evidence type="ECO:0000313" key="4">
    <source>
        <dbReference type="EMBL" id="AAM48374.1"/>
    </source>
</evidence>
<reference evidence="3" key="13">
    <citation type="journal article" date="2015" name="Genome Res.">
        <title>The Release 6 reference sequence of the Drosophila melanogaster genome.</title>
        <authorList>
            <person name="Hoskins R.A."/>
            <person name="Carlson J.W."/>
            <person name="Wan K.H."/>
            <person name="Park S."/>
            <person name="Mendez I."/>
            <person name="Galle S.E."/>
            <person name="Booth B.W."/>
            <person name="Pfeiffer B.D."/>
            <person name="George R.A."/>
            <person name="Svirskas R."/>
            <person name="Krzywinski M."/>
            <person name="Schein J."/>
            <person name="Accardo M.C."/>
            <person name="Damia E."/>
            <person name="Messina G."/>
            <person name="Mendez-Lago M."/>
            <person name="de Pablos B."/>
            <person name="Demakova O.V."/>
            <person name="Andreyeva E.N."/>
            <person name="Boldyreva L.V."/>
            <person name="Marra M."/>
            <person name="Carvalho A.B."/>
            <person name="Dimitri P."/>
            <person name="Villasante A."/>
            <person name="Zhimulev I.F."/>
            <person name="Rubin G.M."/>
            <person name="Karpen G.H."/>
            <person name="Celniker S.E."/>
        </authorList>
    </citation>
    <scope>NUCLEOTIDE SEQUENCE</scope>
</reference>
<reference evidence="3" key="12">
    <citation type="journal article" date="2015" name="G3 (Bethesda)">
        <title>Gene Model Annotations for Drosophila melanogaster: The Rule-Benders.</title>
        <authorList>
            <consortium name="FlyBase Consortium"/>
            <person name="Crosby M.A."/>
            <person name="Gramates L.S."/>
            <person name="Dos Santos G."/>
            <person name="Matthews B.B."/>
            <person name="St Pierre S.E."/>
            <person name="Zhou P."/>
            <person name="Schroeder A.J."/>
            <person name="Falls K."/>
            <person name="Emmert D.B."/>
            <person name="Russo S.M."/>
            <person name="Gelbart W.M."/>
            <person name="null"/>
        </authorList>
    </citation>
    <scope>NUCLEOTIDE SEQUENCE</scope>
</reference>
<feature type="region of interest" description="Disordered" evidence="1">
    <location>
        <begin position="285"/>
        <end position="358"/>
    </location>
</feature>